<accession>A0ABQ6R311</accession>
<organism evidence="2 3">
    <name type="scientific">Corallococcus caeni</name>
    <dbReference type="NCBI Taxonomy" id="3082388"/>
    <lineage>
        <taxon>Bacteria</taxon>
        <taxon>Pseudomonadati</taxon>
        <taxon>Myxococcota</taxon>
        <taxon>Myxococcia</taxon>
        <taxon>Myxococcales</taxon>
        <taxon>Cystobacterineae</taxon>
        <taxon>Myxococcaceae</taxon>
        <taxon>Corallococcus</taxon>
    </lineage>
</organism>
<name>A0ABQ6R311_9BACT</name>
<feature type="chain" id="PRO_5045355697" evidence="1">
    <location>
        <begin position="21"/>
        <end position="226"/>
    </location>
</feature>
<gene>
    <name evidence="2" type="ORF">ASNO1_67160</name>
</gene>
<evidence type="ECO:0000313" key="3">
    <source>
        <dbReference type="Proteomes" id="UP001342631"/>
    </source>
</evidence>
<comment type="caution">
    <text evidence="2">The sequence shown here is derived from an EMBL/GenBank/DDBJ whole genome shotgun (WGS) entry which is preliminary data.</text>
</comment>
<evidence type="ECO:0000313" key="2">
    <source>
        <dbReference type="EMBL" id="GMU10462.1"/>
    </source>
</evidence>
<proteinExistence type="predicted"/>
<dbReference type="PROSITE" id="PS51257">
    <property type="entry name" value="PROKAR_LIPOPROTEIN"/>
    <property type="match status" value="1"/>
</dbReference>
<evidence type="ECO:0000256" key="1">
    <source>
        <dbReference type="SAM" id="SignalP"/>
    </source>
</evidence>
<reference evidence="2 3" key="1">
    <citation type="journal article" date="2024" name="Arch. Microbiol.">
        <title>Corallococcus caeni sp. nov., a novel myxobacterium isolated from activated sludge.</title>
        <authorList>
            <person name="Tomita S."/>
            <person name="Nakai R."/>
            <person name="Kuroda K."/>
            <person name="Kurashita H."/>
            <person name="Hatamoto M."/>
            <person name="Yamaguchi T."/>
            <person name="Narihiro T."/>
        </authorList>
    </citation>
    <scope>NUCLEOTIDE SEQUENCE [LARGE SCALE GENOMIC DNA]</scope>
    <source>
        <strain evidence="2 3">NO1</strain>
    </source>
</reference>
<sequence length="226" mass="23996">MKLTHRILTCLGLASFLLLAACGPEDLSPGGPDPITDDPPPLTELCTAESCEGCCDPTTNKCVMTRTADACGPNGSTCSKCTTGMMCHPSKQQCYTPTIRTKIQPLRAQIAPLDPSDNSDWDVDGSPPDVVIQLSCPNTPAAVPPSEEVESFTPTWTKGSCDVLSTDLLSAPIQFTVIDVDAIFDDPIASAQYQMTRADIDRGVVELTGSSALLSVAFQVTTYYAE</sequence>
<keyword evidence="1" id="KW-0732">Signal</keyword>
<protein>
    <submittedName>
        <fullName evidence="2">Uncharacterized protein</fullName>
    </submittedName>
</protein>
<keyword evidence="3" id="KW-1185">Reference proteome</keyword>
<dbReference type="Proteomes" id="UP001342631">
    <property type="component" value="Unassembled WGS sequence"/>
</dbReference>
<dbReference type="EMBL" id="BTTX01000008">
    <property type="protein sequence ID" value="GMU10462.1"/>
    <property type="molecule type" value="Genomic_DNA"/>
</dbReference>
<feature type="signal peptide" evidence="1">
    <location>
        <begin position="1"/>
        <end position="20"/>
    </location>
</feature>